<evidence type="ECO:0000256" key="2">
    <source>
        <dbReference type="ARBA" id="ARBA00009298"/>
    </source>
</evidence>
<sequence length="264" mass="28875">MHLLPARTAESYMAAPLISSCASCPHTIKTRRHAMDSDFLKIVVHLTAALVAGGIIGLERSFHGRPAGFRTHTLVCLASSLLMLVTLYQWKWLPGVPLDTVRTDPTRMAQGIMTGIGFLGAGVIFKEGLSIRGLTTAASIWITAAIGILFGVGFYAPAVLATVFTIGILSVFRWIEAKLPSHYYAHHFVRFDRSSVMPEPDLMAFLEKGGFTVANMSYRISDDGLSFEYRMVIRTTDPANLSSLAVALRRLEAVRAFRISPTGD</sequence>
<keyword evidence="7" id="KW-0997">Cell inner membrane</keyword>
<evidence type="ECO:0000313" key="10">
    <source>
        <dbReference type="Proteomes" id="UP001334732"/>
    </source>
</evidence>
<dbReference type="Proteomes" id="UP001334732">
    <property type="component" value="Chromosome"/>
</dbReference>
<feature type="transmembrane region" description="Helical" evidence="7">
    <location>
        <begin position="69"/>
        <end position="88"/>
    </location>
</feature>
<dbReference type="PANTHER" id="PTHR33778:SF1">
    <property type="entry name" value="MAGNESIUM TRANSPORTER YHID-RELATED"/>
    <property type="match status" value="1"/>
</dbReference>
<evidence type="ECO:0000256" key="1">
    <source>
        <dbReference type="ARBA" id="ARBA00004651"/>
    </source>
</evidence>
<feature type="transmembrane region" description="Helical" evidence="7">
    <location>
        <begin position="108"/>
        <end position="125"/>
    </location>
</feature>
<feature type="transmembrane region" description="Helical" evidence="7">
    <location>
        <begin position="39"/>
        <end position="57"/>
    </location>
</feature>
<accession>A0ABZ1CM69</accession>
<protein>
    <recommendedName>
        <fullName evidence="7">Protein MgtC</fullName>
    </recommendedName>
</protein>
<evidence type="ECO:0000256" key="4">
    <source>
        <dbReference type="ARBA" id="ARBA00022692"/>
    </source>
</evidence>
<dbReference type="PROSITE" id="PS51257">
    <property type="entry name" value="PROKAR_LIPOPROTEIN"/>
    <property type="match status" value="1"/>
</dbReference>
<dbReference type="InterPro" id="IPR003416">
    <property type="entry name" value="MgtC/SapB/SrpB/YhiD_fam"/>
</dbReference>
<dbReference type="PRINTS" id="PR01837">
    <property type="entry name" value="MGTCSAPBPROT"/>
</dbReference>
<keyword evidence="5 7" id="KW-1133">Transmembrane helix</keyword>
<evidence type="ECO:0000256" key="6">
    <source>
        <dbReference type="ARBA" id="ARBA00023136"/>
    </source>
</evidence>
<evidence type="ECO:0000256" key="5">
    <source>
        <dbReference type="ARBA" id="ARBA00022989"/>
    </source>
</evidence>
<comment type="similarity">
    <text evidence="2 7">Belongs to the MgtC/SapB family.</text>
</comment>
<organism evidence="9 10">
    <name type="scientific">Thiobacillus sedimenti</name>
    <dbReference type="NCBI Taxonomy" id="3110231"/>
    <lineage>
        <taxon>Bacteria</taxon>
        <taxon>Pseudomonadati</taxon>
        <taxon>Pseudomonadota</taxon>
        <taxon>Betaproteobacteria</taxon>
        <taxon>Nitrosomonadales</taxon>
        <taxon>Thiobacillaceae</taxon>
        <taxon>Thiobacillus</taxon>
    </lineage>
</organism>
<feature type="domain" description="MgtC/SapB/SrpB/YhiD N-terminal" evidence="8">
    <location>
        <begin position="46"/>
        <end position="177"/>
    </location>
</feature>
<gene>
    <name evidence="9" type="ORF">VA613_06125</name>
</gene>
<dbReference type="PANTHER" id="PTHR33778">
    <property type="entry name" value="PROTEIN MGTC"/>
    <property type="match status" value="1"/>
</dbReference>
<evidence type="ECO:0000256" key="3">
    <source>
        <dbReference type="ARBA" id="ARBA00022475"/>
    </source>
</evidence>
<evidence type="ECO:0000259" key="8">
    <source>
        <dbReference type="Pfam" id="PF02308"/>
    </source>
</evidence>
<feature type="transmembrane region" description="Helical" evidence="7">
    <location>
        <begin position="134"/>
        <end position="152"/>
    </location>
</feature>
<evidence type="ECO:0000313" key="9">
    <source>
        <dbReference type="EMBL" id="WRS40449.1"/>
    </source>
</evidence>
<dbReference type="EMBL" id="CP141769">
    <property type="protein sequence ID" value="WRS40449.1"/>
    <property type="molecule type" value="Genomic_DNA"/>
</dbReference>
<dbReference type="RefSeq" id="WP_324780979.1">
    <property type="nucleotide sequence ID" value="NZ_CP141769.1"/>
</dbReference>
<dbReference type="InterPro" id="IPR049177">
    <property type="entry name" value="MgtC_SapB_SrpB_YhiD_N"/>
</dbReference>
<keyword evidence="4 7" id="KW-0812">Transmembrane</keyword>
<keyword evidence="6 7" id="KW-0472">Membrane</keyword>
<comment type="subcellular location">
    <subcellularLocation>
        <location evidence="7">Cell inner membrane</location>
        <topology evidence="7">Multi-pass membrane protein</topology>
    </subcellularLocation>
    <subcellularLocation>
        <location evidence="1">Cell membrane</location>
        <topology evidence="1">Multi-pass membrane protein</topology>
    </subcellularLocation>
</comment>
<evidence type="ECO:0000256" key="7">
    <source>
        <dbReference type="RuleBase" id="RU365041"/>
    </source>
</evidence>
<dbReference type="Pfam" id="PF02308">
    <property type="entry name" value="MgtC"/>
    <property type="match status" value="1"/>
</dbReference>
<keyword evidence="3" id="KW-1003">Cell membrane</keyword>
<reference evidence="9 10" key="1">
    <citation type="submission" date="2023-12" db="EMBL/GenBank/DDBJ databases">
        <title>Thiobacillus sedimentum sp. nov., a chemolithoautotrophic sulfur-oxidizing bacterium isolated from freshwater sediment.</title>
        <authorList>
            <person name="Luo J."/>
            <person name="Dai C."/>
        </authorList>
    </citation>
    <scope>NUCLEOTIDE SEQUENCE [LARGE SCALE GENOMIC DNA]</scope>
    <source>
        <strain evidence="9 10">SCUT-2</strain>
    </source>
</reference>
<proteinExistence type="inferred from homology"/>
<keyword evidence="10" id="KW-1185">Reference proteome</keyword>
<name>A0ABZ1CM69_9PROT</name>